<organism evidence="15 16">
    <name type="scientific">Klebsormidium nitens</name>
    <name type="common">Green alga</name>
    <name type="synonym">Ulothrix nitens</name>
    <dbReference type="NCBI Taxonomy" id="105231"/>
    <lineage>
        <taxon>Eukaryota</taxon>
        <taxon>Viridiplantae</taxon>
        <taxon>Streptophyta</taxon>
        <taxon>Klebsormidiophyceae</taxon>
        <taxon>Klebsormidiales</taxon>
        <taxon>Klebsormidiaceae</taxon>
        <taxon>Klebsormidium</taxon>
    </lineage>
</organism>
<dbReference type="PROSITE" id="PS50199">
    <property type="entry name" value="ZF_RANBP2_2"/>
    <property type="match status" value="1"/>
</dbReference>
<dbReference type="InterPro" id="IPR035952">
    <property type="entry name" value="Rhomboid-like_sf"/>
</dbReference>
<evidence type="ECO:0000256" key="4">
    <source>
        <dbReference type="ARBA" id="ARBA00022692"/>
    </source>
</evidence>
<comment type="subcellular location">
    <subcellularLocation>
        <location evidence="1">Membrane</location>
        <topology evidence="1">Multi-pass membrane protein</topology>
    </subcellularLocation>
</comment>
<keyword evidence="7" id="KW-0378">Hydrolase</keyword>
<dbReference type="GO" id="GO:0016020">
    <property type="term" value="C:membrane"/>
    <property type="evidence" value="ECO:0007669"/>
    <property type="project" value="UniProtKB-SubCell"/>
</dbReference>
<keyword evidence="9 13" id="KW-1133">Transmembrane helix</keyword>
<evidence type="ECO:0000256" key="5">
    <source>
        <dbReference type="ARBA" id="ARBA00022723"/>
    </source>
</evidence>
<keyword evidence="16" id="KW-1185">Reference proteome</keyword>
<dbReference type="OMA" id="GLMALMY"/>
<dbReference type="STRING" id="105231.A0A1Y1I5W3"/>
<dbReference type="OrthoDB" id="10257275at2759"/>
<gene>
    <name evidence="15" type="ORF">KFL_002830220</name>
</gene>
<evidence type="ECO:0000259" key="14">
    <source>
        <dbReference type="PROSITE" id="PS50199"/>
    </source>
</evidence>
<keyword evidence="8" id="KW-0862">Zinc</keyword>
<dbReference type="InterPro" id="IPR022764">
    <property type="entry name" value="Peptidase_S54_rhomboid_dom"/>
</dbReference>
<evidence type="ECO:0000313" key="16">
    <source>
        <dbReference type="Proteomes" id="UP000054558"/>
    </source>
</evidence>
<sequence length="387" mass="42332">MARGRRAPSRNSNTMLSIMVVQALTQFMKLEQKPPVTVALILINALIFFRPGDLVEIVPSVAEICLNPYLVLKNRDWKRLLLSAFMHADEAHLTYNMVSFLWKGVQLEGALGSAQFAKLIALLTLLSQGCTLLVAKLIADQLGIREPFYHQCAVGFSGVIFALKVVLTWHSPTSSTIAGFIIPTRYAAWAELVAIQYATPQASFVGHLGGILAGLILVYFPRILPRGLPFVVGLRALAPTTVASVQSGRVEEQQAPQRRTRWFSSWGTAGSTEAHVRDRGNAGLGQTGSQEGSGLGAGLRSFFTDWINPRSTQVEWSCPACTFRNRGEADFCEMCGEAGGTTSGMHQRTPSAVQQSDASDGYERVSPAESIRRRRSERFGETSTARR</sequence>
<accession>A0A1Y1I5W3</accession>
<dbReference type="InterPro" id="IPR001876">
    <property type="entry name" value="Znf_RanBP2"/>
</dbReference>
<dbReference type="AlphaFoldDB" id="A0A1Y1I5W3"/>
<keyword evidence="3" id="KW-0645">Protease</keyword>
<dbReference type="SUPFAM" id="SSF144091">
    <property type="entry name" value="Rhomboid-like"/>
    <property type="match status" value="1"/>
</dbReference>
<reference evidence="15 16" key="1">
    <citation type="journal article" date="2014" name="Nat. Commun.">
        <title>Klebsormidium flaccidum genome reveals primary factors for plant terrestrial adaptation.</title>
        <authorList>
            <person name="Hori K."/>
            <person name="Maruyama F."/>
            <person name="Fujisawa T."/>
            <person name="Togashi T."/>
            <person name="Yamamoto N."/>
            <person name="Seo M."/>
            <person name="Sato S."/>
            <person name="Yamada T."/>
            <person name="Mori H."/>
            <person name="Tajima N."/>
            <person name="Moriyama T."/>
            <person name="Ikeuchi M."/>
            <person name="Watanabe M."/>
            <person name="Wada H."/>
            <person name="Kobayashi K."/>
            <person name="Saito M."/>
            <person name="Masuda T."/>
            <person name="Sasaki-Sekimoto Y."/>
            <person name="Mashiguchi K."/>
            <person name="Awai K."/>
            <person name="Shimojima M."/>
            <person name="Masuda S."/>
            <person name="Iwai M."/>
            <person name="Nobusawa T."/>
            <person name="Narise T."/>
            <person name="Kondo S."/>
            <person name="Saito H."/>
            <person name="Sato R."/>
            <person name="Murakawa M."/>
            <person name="Ihara Y."/>
            <person name="Oshima-Yamada Y."/>
            <person name="Ohtaka K."/>
            <person name="Satoh M."/>
            <person name="Sonobe K."/>
            <person name="Ishii M."/>
            <person name="Ohtani R."/>
            <person name="Kanamori-Sato M."/>
            <person name="Honoki R."/>
            <person name="Miyazaki D."/>
            <person name="Mochizuki H."/>
            <person name="Umetsu J."/>
            <person name="Higashi K."/>
            <person name="Shibata D."/>
            <person name="Kamiya Y."/>
            <person name="Sato N."/>
            <person name="Nakamura Y."/>
            <person name="Tabata S."/>
            <person name="Ida S."/>
            <person name="Kurokawa K."/>
            <person name="Ohta H."/>
        </authorList>
    </citation>
    <scope>NUCLEOTIDE SEQUENCE [LARGE SCALE GENOMIC DNA]</scope>
    <source>
        <strain evidence="15 16">NIES-2285</strain>
    </source>
</reference>
<evidence type="ECO:0000256" key="9">
    <source>
        <dbReference type="ARBA" id="ARBA00022989"/>
    </source>
</evidence>
<evidence type="ECO:0000256" key="11">
    <source>
        <dbReference type="PROSITE-ProRule" id="PRU00322"/>
    </source>
</evidence>
<dbReference type="PANTHER" id="PTHR43066">
    <property type="entry name" value="RHOMBOID-RELATED PROTEIN"/>
    <property type="match status" value="1"/>
</dbReference>
<evidence type="ECO:0000256" key="1">
    <source>
        <dbReference type="ARBA" id="ARBA00004141"/>
    </source>
</evidence>
<feature type="domain" description="RanBP2-type" evidence="14">
    <location>
        <begin position="310"/>
        <end position="341"/>
    </location>
</feature>
<evidence type="ECO:0000256" key="12">
    <source>
        <dbReference type="SAM" id="MobiDB-lite"/>
    </source>
</evidence>
<keyword evidence="6 11" id="KW-0863">Zinc-finger</keyword>
<proteinExistence type="inferred from homology"/>
<evidence type="ECO:0000256" key="10">
    <source>
        <dbReference type="ARBA" id="ARBA00023136"/>
    </source>
</evidence>
<dbReference type="GO" id="GO:0006508">
    <property type="term" value="P:proteolysis"/>
    <property type="evidence" value="ECO:0007669"/>
    <property type="project" value="UniProtKB-KW"/>
</dbReference>
<evidence type="ECO:0000313" key="15">
    <source>
        <dbReference type="EMBL" id="GAQ86345.1"/>
    </source>
</evidence>
<keyword evidence="5" id="KW-0479">Metal-binding</keyword>
<feature type="region of interest" description="Disordered" evidence="12">
    <location>
        <begin position="340"/>
        <end position="387"/>
    </location>
</feature>
<dbReference type="FunFam" id="1.20.1540.10:FF:000008">
    <property type="entry name" value="RHOMBOID-like protein 13"/>
    <property type="match status" value="1"/>
</dbReference>
<evidence type="ECO:0000256" key="7">
    <source>
        <dbReference type="ARBA" id="ARBA00022801"/>
    </source>
</evidence>
<evidence type="ECO:0000256" key="6">
    <source>
        <dbReference type="ARBA" id="ARBA00022771"/>
    </source>
</evidence>
<protein>
    <recommendedName>
        <fullName evidence="14">RanBP2-type domain-containing protein</fullName>
    </recommendedName>
</protein>
<dbReference type="Gene3D" id="1.20.1540.10">
    <property type="entry name" value="Rhomboid-like"/>
    <property type="match status" value="1"/>
</dbReference>
<dbReference type="SMART" id="SM00547">
    <property type="entry name" value="ZnF_RBZ"/>
    <property type="match status" value="1"/>
</dbReference>
<dbReference type="InterPro" id="IPR036443">
    <property type="entry name" value="Znf_RanBP2_sf"/>
</dbReference>
<keyword evidence="10 13" id="KW-0472">Membrane</keyword>
<feature type="transmembrane region" description="Helical" evidence="13">
    <location>
        <begin position="202"/>
        <end position="220"/>
    </location>
</feature>
<name>A0A1Y1I5W3_KLENI</name>
<evidence type="ECO:0000256" key="2">
    <source>
        <dbReference type="ARBA" id="ARBA00009045"/>
    </source>
</evidence>
<dbReference type="EMBL" id="DF237232">
    <property type="protein sequence ID" value="GAQ86345.1"/>
    <property type="molecule type" value="Genomic_DNA"/>
</dbReference>
<dbReference type="Pfam" id="PF01694">
    <property type="entry name" value="Rhomboid"/>
    <property type="match status" value="1"/>
</dbReference>
<keyword evidence="4 13" id="KW-0812">Transmembrane</keyword>
<feature type="compositionally biased region" description="Polar residues" evidence="12">
    <location>
        <begin position="343"/>
        <end position="358"/>
    </location>
</feature>
<dbReference type="Gene3D" id="2.30.30.380">
    <property type="entry name" value="Zn-finger domain of Sec23/24"/>
    <property type="match status" value="1"/>
</dbReference>
<dbReference type="PANTHER" id="PTHR43066:SF1">
    <property type="entry name" value="RHOMBOID PROTEIN 2"/>
    <property type="match status" value="1"/>
</dbReference>
<evidence type="ECO:0000256" key="8">
    <source>
        <dbReference type="ARBA" id="ARBA00022833"/>
    </source>
</evidence>
<dbReference type="SUPFAM" id="SSF90209">
    <property type="entry name" value="Ran binding protein zinc finger-like"/>
    <property type="match status" value="1"/>
</dbReference>
<evidence type="ECO:0000256" key="13">
    <source>
        <dbReference type="SAM" id="Phobius"/>
    </source>
</evidence>
<dbReference type="GO" id="GO:0004252">
    <property type="term" value="F:serine-type endopeptidase activity"/>
    <property type="evidence" value="ECO:0000318"/>
    <property type="project" value="GO_Central"/>
</dbReference>
<dbReference type="PROSITE" id="PS01358">
    <property type="entry name" value="ZF_RANBP2_1"/>
    <property type="match status" value="1"/>
</dbReference>
<dbReference type="GO" id="GO:0008270">
    <property type="term" value="F:zinc ion binding"/>
    <property type="evidence" value="ECO:0007669"/>
    <property type="project" value="UniProtKB-KW"/>
</dbReference>
<dbReference type="Proteomes" id="UP000054558">
    <property type="component" value="Unassembled WGS sequence"/>
</dbReference>
<comment type="similarity">
    <text evidence="2">Belongs to the peptidase S54 family.</text>
</comment>
<evidence type="ECO:0000256" key="3">
    <source>
        <dbReference type="ARBA" id="ARBA00022670"/>
    </source>
</evidence>